<organism evidence="2 3">
    <name type="scientific">Mycena venus</name>
    <dbReference type="NCBI Taxonomy" id="2733690"/>
    <lineage>
        <taxon>Eukaryota</taxon>
        <taxon>Fungi</taxon>
        <taxon>Dikarya</taxon>
        <taxon>Basidiomycota</taxon>
        <taxon>Agaricomycotina</taxon>
        <taxon>Agaricomycetes</taxon>
        <taxon>Agaricomycetidae</taxon>
        <taxon>Agaricales</taxon>
        <taxon>Marasmiineae</taxon>
        <taxon>Mycenaceae</taxon>
        <taxon>Mycena</taxon>
    </lineage>
</organism>
<accession>A0A8H6YDY0</accession>
<evidence type="ECO:0000256" key="1">
    <source>
        <dbReference type="SAM" id="MobiDB-lite"/>
    </source>
</evidence>
<protein>
    <submittedName>
        <fullName evidence="2">Uncharacterized protein</fullName>
    </submittedName>
</protein>
<feature type="compositionally biased region" description="Basic and acidic residues" evidence="1">
    <location>
        <begin position="52"/>
        <end position="65"/>
    </location>
</feature>
<dbReference type="OrthoDB" id="10481194at2759"/>
<dbReference type="Proteomes" id="UP000620124">
    <property type="component" value="Unassembled WGS sequence"/>
</dbReference>
<feature type="region of interest" description="Disordered" evidence="1">
    <location>
        <begin position="1"/>
        <end position="131"/>
    </location>
</feature>
<sequence length="143" mass="15838">MSAPSEFWHAEKNVEQPQGIEENDGGVDTETPPWNDDEHMTALPSTEWLAKWQDEKARWQEERAKWQQAHAHRRAGTSSAMPPPPSTSSSSTNPATPAETTPVSSSSGAPPVESVLPHSSEKEAGHDAGWMRRLWGEIFRETP</sequence>
<name>A0A8H6YDY0_9AGAR</name>
<proteinExistence type="predicted"/>
<reference evidence="2" key="1">
    <citation type="submission" date="2020-05" db="EMBL/GenBank/DDBJ databases">
        <title>Mycena genomes resolve the evolution of fungal bioluminescence.</title>
        <authorList>
            <person name="Tsai I.J."/>
        </authorList>
    </citation>
    <scope>NUCLEOTIDE SEQUENCE</scope>
    <source>
        <strain evidence="2">CCC161011</strain>
    </source>
</reference>
<evidence type="ECO:0000313" key="3">
    <source>
        <dbReference type="Proteomes" id="UP000620124"/>
    </source>
</evidence>
<dbReference type="AlphaFoldDB" id="A0A8H6YDY0"/>
<dbReference type="EMBL" id="JACAZI010000007">
    <property type="protein sequence ID" value="KAF7356941.1"/>
    <property type="molecule type" value="Genomic_DNA"/>
</dbReference>
<comment type="caution">
    <text evidence="2">The sequence shown here is derived from an EMBL/GenBank/DDBJ whole genome shotgun (WGS) entry which is preliminary data.</text>
</comment>
<evidence type="ECO:0000313" key="2">
    <source>
        <dbReference type="EMBL" id="KAF7356941.1"/>
    </source>
</evidence>
<feature type="compositionally biased region" description="Basic and acidic residues" evidence="1">
    <location>
        <begin position="119"/>
        <end position="131"/>
    </location>
</feature>
<gene>
    <name evidence="2" type="ORF">MVEN_01030100</name>
</gene>
<feature type="compositionally biased region" description="Low complexity" evidence="1">
    <location>
        <begin position="87"/>
        <end position="102"/>
    </location>
</feature>
<keyword evidence="3" id="KW-1185">Reference proteome</keyword>